<accession>A0ABQ9K5E5</accession>
<evidence type="ECO:0000313" key="2">
    <source>
        <dbReference type="Proteomes" id="UP001162164"/>
    </source>
</evidence>
<keyword evidence="2" id="KW-1185">Reference proteome</keyword>
<organism evidence="1 2">
    <name type="scientific">Molorchus minor</name>
    <dbReference type="NCBI Taxonomy" id="1323400"/>
    <lineage>
        <taxon>Eukaryota</taxon>
        <taxon>Metazoa</taxon>
        <taxon>Ecdysozoa</taxon>
        <taxon>Arthropoda</taxon>
        <taxon>Hexapoda</taxon>
        <taxon>Insecta</taxon>
        <taxon>Pterygota</taxon>
        <taxon>Neoptera</taxon>
        <taxon>Endopterygota</taxon>
        <taxon>Coleoptera</taxon>
        <taxon>Polyphaga</taxon>
        <taxon>Cucujiformia</taxon>
        <taxon>Chrysomeloidea</taxon>
        <taxon>Cerambycidae</taxon>
        <taxon>Lamiinae</taxon>
        <taxon>Monochamini</taxon>
        <taxon>Molorchus</taxon>
    </lineage>
</organism>
<protein>
    <submittedName>
        <fullName evidence="1">Uncharacterized protein</fullName>
    </submittedName>
</protein>
<comment type="caution">
    <text evidence="1">The sequence shown here is derived from an EMBL/GenBank/DDBJ whole genome shotgun (WGS) entry which is preliminary data.</text>
</comment>
<reference evidence="1" key="1">
    <citation type="journal article" date="2023" name="Insect Mol. Biol.">
        <title>Genome sequencing provides insights into the evolution of gene families encoding plant cell wall-degrading enzymes in longhorned beetles.</title>
        <authorList>
            <person name="Shin N.R."/>
            <person name="Okamura Y."/>
            <person name="Kirsch R."/>
            <person name="Pauchet Y."/>
        </authorList>
    </citation>
    <scope>NUCLEOTIDE SEQUENCE</scope>
    <source>
        <strain evidence="1">MMC_N1</strain>
    </source>
</reference>
<dbReference type="Proteomes" id="UP001162164">
    <property type="component" value="Unassembled WGS sequence"/>
</dbReference>
<dbReference type="EMBL" id="JAPWTJ010000018">
    <property type="protein sequence ID" value="KAJ8985232.1"/>
    <property type="molecule type" value="Genomic_DNA"/>
</dbReference>
<sequence>MCPKMHLLRATATASGRSVIHNKVDTKPGEYRYGHVIDDGIAGGYQQKDEIRENGVVRGGFAYDDGYIQRVVNYYDSGHGMMLITASKDKDEITPSIKAKSALTGKAYVKLYRDGDQEEYVLTDNTRRVL</sequence>
<gene>
    <name evidence="1" type="ORF">NQ317_018261</name>
</gene>
<proteinExistence type="predicted"/>
<evidence type="ECO:0000313" key="1">
    <source>
        <dbReference type="EMBL" id="KAJ8985232.1"/>
    </source>
</evidence>
<name>A0ABQ9K5E5_9CUCU</name>